<evidence type="ECO:0000313" key="2">
    <source>
        <dbReference type="EMBL" id="KAJ9537406.1"/>
    </source>
</evidence>
<sequence>MLAKWWWRDRTELEAKWRKVVQNCNAMPVTRRGGGVWSTICNIEKDLGNIGINLLTLMCPKADGTGWEWHLDSTRKYTVSSLRKLIDAVSLPSDGRKTDWIRWLPNKANILLWRVRINRLATRDNLARRGVAMPSNVCPMCLSSTENLDHVMANCSTSKVVGAYMTSWVDWWPVRETTVEGFWSSLNAIGGDNITKEVRKVIGTAFFWNIWIHRNNTAFNSCVKKEIEIFRNTQFLAFEWIRCRSKSGNLLTCLSKWQSSQHHQIAEKGNQVTCLICPSDSLVTTITPLISVDRS</sequence>
<dbReference type="PANTHER" id="PTHR33116:SF79">
    <property type="entry name" value="REVERSE TRANSCRIPTASE DOMAIN, ZINC FINGER, CCHC-TYPE-RELATED"/>
    <property type="match status" value="1"/>
</dbReference>
<evidence type="ECO:0000313" key="3">
    <source>
        <dbReference type="Proteomes" id="UP001172457"/>
    </source>
</evidence>
<accession>A0AA38SK22</accession>
<dbReference type="Pfam" id="PF13966">
    <property type="entry name" value="zf-RVT"/>
    <property type="match status" value="1"/>
</dbReference>
<dbReference type="EMBL" id="JARYMX010000008">
    <property type="protein sequence ID" value="KAJ9537406.1"/>
    <property type="molecule type" value="Genomic_DNA"/>
</dbReference>
<dbReference type="InterPro" id="IPR026960">
    <property type="entry name" value="RVT-Znf"/>
</dbReference>
<organism evidence="2 3">
    <name type="scientific">Centaurea solstitialis</name>
    <name type="common">yellow star-thistle</name>
    <dbReference type="NCBI Taxonomy" id="347529"/>
    <lineage>
        <taxon>Eukaryota</taxon>
        <taxon>Viridiplantae</taxon>
        <taxon>Streptophyta</taxon>
        <taxon>Embryophyta</taxon>
        <taxon>Tracheophyta</taxon>
        <taxon>Spermatophyta</taxon>
        <taxon>Magnoliopsida</taxon>
        <taxon>eudicotyledons</taxon>
        <taxon>Gunneridae</taxon>
        <taxon>Pentapetalae</taxon>
        <taxon>asterids</taxon>
        <taxon>campanulids</taxon>
        <taxon>Asterales</taxon>
        <taxon>Asteraceae</taxon>
        <taxon>Carduoideae</taxon>
        <taxon>Cardueae</taxon>
        <taxon>Centaureinae</taxon>
        <taxon>Centaurea</taxon>
    </lineage>
</organism>
<feature type="domain" description="Reverse transcriptase zinc-binding" evidence="1">
    <location>
        <begin position="78"/>
        <end position="159"/>
    </location>
</feature>
<evidence type="ECO:0000259" key="1">
    <source>
        <dbReference type="Pfam" id="PF13966"/>
    </source>
</evidence>
<keyword evidence="3" id="KW-1185">Reference proteome</keyword>
<name>A0AA38SK22_9ASTR</name>
<comment type="caution">
    <text evidence="2">The sequence shown here is derived from an EMBL/GenBank/DDBJ whole genome shotgun (WGS) entry which is preliminary data.</text>
</comment>
<proteinExistence type="predicted"/>
<dbReference type="Proteomes" id="UP001172457">
    <property type="component" value="Chromosome 8"/>
</dbReference>
<dbReference type="PANTHER" id="PTHR33116">
    <property type="entry name" value="REVERSE TRANSCRIPTASE ZINC-BINDING DOMAIN-CONTAINING PROTEIN-RELATED-RELATED"/>
    <property type="match status" value="1"/>
</dbReference>
<protein>
    <recommendedName>
        <fullName evidence="1">Reverse transcriptase zinc-binding domain-containing protein</fullName>
    </recommendedName>
</protein>
<reference evidence="2" key="1">
    <citation type="submission" date="2023-03" db="EMBL/GenBank/DDBJ databases">
        <title>Chromosome-scale reference genome and RAD-based genetic map of yellow starthistle (Centaurea solstitialis) reveal putative structural variation and QTLs associated with invader traits.</title>
        <authorList>
            <person name="Reatini B."/>
            <person name="Cang F.A."/>
            <person name="Jiang Q."/>
            <person name="Mckibben M.T.W."/>
            <person name="Barker M.S."/>
            <person name="Rieseberg L.H."/>
            <person name="Dlugosch K.M."/>
        </authorList>
    </citation>
    <scope>NUCLEOTIDE SEQUENCE</scope>
    <source>
        <strain evidence="2">CAN-66</strain>
        <tissue evidence="2">Leaf</tissue>
    </source>
</reference>
<gene>
    <name evidence="2" type="ORF">OSB04_030139</name>
</gene>
<dbReference type="AlphaFoldDB" id="A0AA38SK22"/>